<dbReference type="PANTHER" id="PTHR46149:SF7">
    <property type="entry name" value="GTP-BINDING PROTEIN DI-RAS2"/>
    <property type="match status" value="1"/>
</dbReference>
<dbReference type="GeneID" id="103186622"/>
<dbReference type="InterPro" id="IPR005225">
    <property type="entry name" value="Small_GTP-bd"/>
</dbReference>
<dbReference type="PRINTS" id="PR00449">
    <property type="entry name" value="RASTRNSFRMNG"/>
</dbReference>
<dbReference type="GO" id="GO:0005525">
    <property type="term" value="F:GTP binding"/>
    <property type="evidence" value="ECO:0007669"/>
    <property type="project" value="UniProtKB-KW"/>
</dbReference>
<evidence type="ECO:0000256" key="10">
    <source>
        <dbReference type="SAM" id="MobiDB-lite"/>
    </source>
</evidence>
<keyword evidence="3" id="KW-0488">Methylation</keyword>
<dbReference type="SUPFAM" id="SSF52540">
    <property type="entry name" value="P-loop containing nucleoside triphosphate hydrolases"/>
    <property type="match status" value="1"/>
</dbReference>
<evidence type="ECO:0000256" key="8">
    <source>
        <dbReference type="ARBA" id="ARBA00023289"/>
    </source>
</evidence>
<reference evidence="13" key="1">
    <citation type="journal article" date="2006" name="Science">
        <title>Ancient noncoding elements conserved in the human genome.</title>
        <authorList>
            <person name="Venkatesh B."/>
            <person name="Kirkness E.F."/>
            <person name="Loh Y.H."/>
            <person name="Halpern A.L."/>
            <person name="Lee A.P."/>
            <person name="Johnson J."/>
            <person name="Dandona N."/>
            <person name="Viswanathan L.D."/>
            <person name="Tay A."/>
            <person name="Venter J.C."/>
            <person name="Strausberg R.L."/>
            <person name="Brenner S."/>
        </authorList>
    </citation>
    <scope>NUCLEOTIDE SEQUENCE [LARGE SCALE GENOMIC DNA]</scope>
</reference>
<comment type="similarity">
    <text evidence="9">Belongs to the small GTPase superfamily. RasD family.</text>
</comment>
<dbReference type="EMBL" id="JW875841">
    <property type="protein sequence ID" value="AFP08358.1"/>
    <property type="molecule type" value="mRNA"/>
</dbReference>
<dbReference type="KEGG" id="cmk:103186622"/>
<keyword evidence="2" id="KW-1003">Cell membrane</keyword>
<evidence type="ECO:0000256" key="7">
    <source>
        <dbReference type="ARBA" id="ARBA00023288"/>
    </source>
</evidence>
<dbReference type="InterPro" id="IPR052236">
    <property type="entry name" value="Small_GTPase_RasD"/>
</dbReference>
<evidence type="ECO:0000313" key="13">
    <source>
        <dbReference type="Proteomes" id="UP000314986"/>
    </source>
</evidence>
<reference evidence="12" key="4">
    <citation type="submission" date="2025-05" db="UniProtKB">
        <authorList>
            <consortium name="Ensembl"/>
        </authorList>
    </citation>
    <scope>IDENTIFICATION</scope>
</reference>
<accession>V9L961</accession>
<organism evidence="11">
    <name type="scientific">Callorhinchus milii</name>
    <name type="common">Ghost shark</name>
    <dbReference type="NCBI Taxonomy" id="7868"/>
    <lineage>
        <taxon>Eukaryota</taxon>
        <taxon>Metazoa</taxon>
        <taxon>Chordata</taxon>
        <taxon>Craniata</taxon>
        <taxon>Vertebrata</taxon>
        <taxon>Chondrichthyes</taxon>
        <taxon>Holocephali</taxon>
        <taxon>Chimaeriformes</taxon>
        <taxon>Callorhinchidae</taxon>
        <taxon>Callorhinchus</taxon>
    </lineage>
</organism>
<keyword evidence="4" id="KW-0547">Nucleotide-binding</keyword>
<evidence type="ECO:0000256" key="5">
    <source>
        <dbReference type="ARBA" id="ARBA00023134"/>
    </source>
</evidence>
<dbReference type="Proteomes" id="UP000314986">
    <property type="component" value="Unassembled WGS sequence"/>
</dbReference>
<reference evidence="13" key="2">
    <citation type="journal article" date="2007" name="PLoS Biol.">
        <title>Survey sequencing and comparative analysis of the elephant shark (Callorhinchus milii) genome.</title>
        <authorList>
            <person name="Venkatesh B."/>
            <person name="Kirkness E.F."/>
            <person name="Loh Y.H."/>
            <person name="Halpern A.L."/>
            <person name="Lee A.P."/>
            <person name="Johnson J."/>
            <person name="Dandona N."/>
            <person name="Viswanathan L.D."/>
            <person name="Tay A."/>
            <person name="Venter J.C."/>
            <person name="Strausberg R.L."/>
            <person name="Brenner S."/>
        </authorList>
    </citation>
    <scope>NUCLEOTIDE SEQUENCE [LARGE SCALE GENOMIC DNA]</scope>
</reference>
<dbReference type="OMA" id="CIRHSDA"/>
<name>V9L961_CALMI</name>
<protein>
    <submittedName>
        <fullName evidence="12">RASD family member 3</fullName>
    </submittedName>
    <submittedName>
        <fullName evidence="11">Ras-dva small GTPase</fullName>
    </submittedName>
</protein>
<dbReference type="RefSeq" id="XP_007903970.1">
    <property type="nucleotide sequence ID" value="XM_007905779.2"/>
</dbReference>
<dbReference type="SMART" id="SM00175">
    <property type="entry name" value="RAB"/>
    <property type="match status" value="1"/>
</dbReference>
<dbReference type="Gene3D" id="3.40.50.300">
    <property type="entry name" value="P-loop containing nucleotide triphosphate hydrolases"/>
    <property type="match status" value="1"/>
</dbReference>
<evidence type="ECO:0000256" key="3">
    <source>
        <dbReference type="ARBA" id="ARBA00022481"/>
    </source>
</evidence>
<dbReference type="STRING" id="7868.ENSCMIP00000029424"/>
<evidence type="ECO:0000256" key="2">
    <source>
        <dbReference type="ARBA" id="ARBA00022475"/>
    </source>
</evidence>
<comment type="subcellular location">
    <subcellularLocation>
        <location evidence="1">Cell membrane</location>
        <topology evidence="1">Lipid-anchor</topology>
    </subcellularLocation>
</comment>
<gene>
    <name evidence="12" type="primary">rasd3</name>
</gene>
<feature type="compositionally biased region" description="Basic and acidic residues" evidence="10">
    <location>
        <begin position="184"/>
        <end position="195"/>
    </location>
</feature>
<dbReference type="AlphaFoldDB" id="V9L961"/>
<keyword evidence="6" id="KW-0472">Membrane</keyword>
<dbReference type="InterPro" id="IPR001806">
    <property type="entry name" value="Small_GTPase"/>
</dbReference>
<dbReference type="Ensembl" id="ENSCMIT00000029890.1">
    <property type="protein sequence ID" value="ENSCMIP00000029424.1"/>
    <property type="gene ID" value="ENSCMIG00000012737.1"/>
</dbReference>
<evidence type="ECO:0000313" key="11">
    <source>
        <dbReference type="EMBL" id="AFP08358.1"/>
    </source>
</evidence>
<sequence length="209" mass="23592">MSMVVEKQRVRLVFLGSAGVGKTALVQRFLGNTFDPRHRRTVEELHCLQCQTDSSQGWVEIMDTSGSYSFPAMRQLCIRHGDVFALVYSAEEPESFEEIKRLREQILAVKQDQPSTPMVVVANKADLAQDRLGSAQDMIAAMVQLDWGCSFLETSAKHNHNVLTLFKELLLQVQLPSMLRSTLDRRRDTFPRESQPRPIGSKSHSCAIS</sequence>
<keyword evidence="5" id="KW-0342">GTP-binding</keyword>
<evidence type="ECO:0000256" key="6">
    <source>
        <dbReference type="ARBA" id="ARBA00023136"/>
    </source>
</evidence>
<feature type="region of interest" description="Disordered" evidence="10">
    <location>
        <begin position="184"/>
        <end position="209"/>
    </location>
</feature>
<dbReference type="GO" id="GO:0005886">
    <property type="term" value="C:plasma membrane"/>
    <property type="evidence" value="ECO:0007669"/>
    <property type="project" value="UniProtKB-SubCell"/>
</dbReference>
<keyword evidence="13" id="KW-1185">Reference proteome</keyword>
<dbReference type="Pfam" id="PF00071">
    <property type="entry name" value="Ras"/>
    <property type="match status" value="1"/>
</dbReference>
<dbReference type="SMART" id="SM00173">
    <property type="entry name" value="RAS"/>
    <property type="match status" value="1"/>
</dbReference>
<keyword evidence="8" id="KW-0636">Prenylation</keyword>
<dbReference type="OrthoDB" id="265044at2759"/>
<evidence type="ECO:0000256" key="4">
    <source>
        <dbReference type="ARBA" id="ARBA00022741"/>
    </source>
</evidence>
<reference evidence="11 13" key="3">
    <citation type="journal article" date="2014" name="Nature">
        <title>Elephant shark genome provides unique insights into gnathostome evolution.</title>
        <authorList>
            <consortium name="International Elephant Shark Genome Sequencing Consortium"/>
            <person name="Venkatesh B."/>
            <person name="Lee A.P."/>
            <person name="Ravi V."/>
            <person name="Maurya A.K."/>
            <person name="Lian M.M."/>
            <person name="Swann J.B."/>
            <person name="Ohta Y."/>
            <person name="Flajnik M.F."/>
            <person name="Sutoh Y."/>
            <person name="Kasahara M."/>
            <person name="Hoon S."/>
            <person name="Gangu V."/>
            <person name="Roy S.W."/>
            <person name="Irimia M."/>
            <person name="Korzh V."/>
            <person name="Kondrychyn I."/>
            <person name="Lim Z.W."/>
            <person name="Tay B.H."/>
            <person name="Tohari S."/>
            <person name="Kong K.W."/>
            <person name="Ho S."/>
            <person name="Lorente-Galdos B."/>
            <person name="Quilez J."/>
            <person name="Marques-Bonet T."/>
            <person name="Raney B.J."/>
            <person name="Ingham P.W."/>
            <person name="Tay A."/>
            <person name="Hillier L.W."/>
            <person name="Minx P."/>
            <person name="Boehm T."/>
            <person name="Wilson R.K."/>
            <person name="Brenner S."/>
            <person name="Warren W.C."/>
        </authorList>
    </citation>
    <scope>NUCLEOTIDE SEQUENCE</scope>
    <source>
        <tissue evidence="11">Kidney</tissue>
    </source>
</reference>
<dbReference type="PROSITE" id="PS51419">
    <property type="entry name" value="RAB"/>
    <property type="match status" value="1"/>
</dbReference>
<keyword evidence="7" id="KW-0449">Lipoprotein</keyword>
<dbReference type="PANTHER" id="PTHR46149">
    <property type="entry name" value="MIP08469P"/>
    <property type="match status" value="1"/>
</dbReference>
<dbReference type="GO" id="GO:0003924">
    <property type="term" value="F:GTPase activity"/>
    <property type="evidence" value="ECO:0007669"/>
    <property type="project" value="InterPro"/>
</dbReference>
<evidence type="ECO:0000256" key="9">
    <source>
        <dbReference type="ARBA" id="ARBA00038061"/>
    </source>
</evidence>
<proteinExistence type="evidence at transcript level"/>
<evidence type="ECO:0000313" key="12">
    <source>
        <dbReference type="Ensembl" id="ENSCMIP00000029424.1"/>
    </source>
</evidence>
<dbReference type="FunFam" id="3.40.50.300:FF:000475">
    <property type="entry name" value="GTP-binding protein Rhes"/>
    <property type="match status" value="1"/>
</dbReference>
<dbReference type="GeneTree" id="ENSGT00940000163566"/>
<dbReference type="InterPro" id="IPR027417">
    <property type="entry name" value="P-loop_NTPase"/>
</dbReference>
<evidence type="ECO:0000256" key="1">
    <source>
        <dbReference type="ARBA" id="ARBA00004193"/>
    </source>
</evidence>
<dbReference type="SMART" id="SM00174">
    <property type="entry name" value="RHO"/>
    <property type="match status" value="1"/>
</dbReference>
<dbReference type="NCBIfam" id="TIGR00231">
    <property type="entry name" value="small_GTP"/>
    <property type="match status" value="1"/>
</dbReference>
<dbReference type="PROSITE" id="PS51421">
    <property type="entry name" value="RAS"/>
    <property type="match status" value="1"/>
</dbReference>